<feature type="region of interest" description="Disordered" evidence="4">
    <location>
        <begin position="239"/>
        <end position="356"/>
    </location>
</feature>
<evidence type="ECO:0000313" key="7">
    <source>
        <dbReference type="Proteomes" id="UP000001593"/>
    </source>
</evidence>
<keyword evidence="3" id="KW-0175">Coiled coil</keyword>
<evidence type="ECO:0000313" key="6">
    <source>
        <dbReference type="EMBL" id="EDO32762.1"/>
    </source>
</evidence>
<evidence type="ECO:0000259" key="5">
    <source>
        <dbReference type="Pfam" id="PF07989"/>
    </source>
</evidence>
<dbReference type="Proteomes" id="UP000001593">
    <property type="component" value="Unassembled WGS sequence"/>
</dbReference>
<dbReference type="KEGG" id="nve:5503933"/>
<feature type="compositionally biased region" description="Basic and acidic residues" evidence="4">
    <location>
        <begin position="305"/>
        <end position="314"/>
    </location>
</feature>
<dbReference type="GO" id="GO:0005737">
    <property type="term" value="C:cytoplasm"/>
    <property type="evidence" value="ECO:0007669"/>
    <property type="project" value="UniProtKB-SubCell"/>
</dbReference>
<dbReference type="EMBL" id="DS469807">
    <property type="protein sequence ID" value="EDO32762.1"/>
    <property type="molecule type" value="Genomic_DNA"/>
</dbReference>
<evidence type="ECO:0000256" key="2">
    <source>
        <dbReference type="ARBA" id="ARBA00022490"/>
    </source>
</evidence>
<comment type="subcellular location">
    <subcellularLocation>
        <location evidence="1">Cytoplasm</location>
    </subcellularLocation>
</comment>
<name>A7SU50_NEMVE</name>
<keyword evidence="7" id="KW-1185">Reference proteome</keyword>
<sequence>MSSNPYRTDLEYRMRLRREYNFTPPPFGPDELDRQLRLRTPVRGERSRPTSFSRADVILRRNNALEERALANTSPRRYSHADVLERPEDEREAEDDFIMPRTSADQLENIRTPTGGMSFKDQETLIQELKKENFDLKLRLYMEQKERERLNDDFTQKVLVLETDLTEALDELSDALEREKDYDISINNARRREKSLMTKVRRLEETMREQDEEIKYLSRPNLNEIGQDVETCDVMIQTDRPSSSPYYEERGVDVDKGSSLSREIDRKKVDYRDPSPSPREHPDGVPDGKKQPPEGVDLLNHGAISRKDEILGEARRRRTLKKQKDKKRWKGSTMALDEMPEVDQTHHKQKKDKKSALSKFLCCCGSKSAREESYEYNTRTKR</sequence>
<dbReference type="InterPro" id="IPR012943">
    <property type="entry name" value="Cnn_1N"/>
</dbReference>
<dbReference type="OMA" id="ERTSILX"/>
<protein>
    <recommendedName>
        <fullName evidence="5">Centrosomin N-terminal motif 1 domain-containing protein</fullName>
    </recommendedName>
</protein>
<dbReference type="HOGENOM" id="CLU_724237_0_0_1"/>
<accession>A7SU50</accession>
<evidence type="ECO:0000256" key="3">
    <source>
        <dbReference type="SAM" id="Coils"/>
    </source>
</evidence>
<feature type="domain" description="Centrosomin N-terminal motif 1" evidence="5">
    <location>
        <begin position="119"/>
        <end position="180"/>
    </location>
</feature>
<dbReference type="InParanoid" id="A7SU50"/>
<evidence type="ECO:0000256" key="1">
    <source>
        <dbReference type="ARBA" id="ARBA00004496"/>
    </source>
</evidence>
<dbReference type="GO" id="GO:0005815">
    <property type="term" value="C:microtubule organizing center"/>
    <property type="evidence" value="ECO:0007669"/>
    <property type="project" value="InterPro"/>
</dbReference>
<keyword evidence="2" id="KW-0963">Cytoplasm</keyword>
<organism evidence="6 7">
    <name type="scientific">Nematostella vectensis</name>
    <name type="common">Starlet sea anemone</name>
    <dbReference type="NCBI Taxonomy" id="45351"/>
    <lineage>
        <taxon>Eukaryota</taxon>
        <taxon>Metazoa</taxon>
        <taxon>Cnidaria</taxon>
        <taxon>Anthozoa</taxon>
        <taxon>Hexacorallia</taxon>
        <taxon>Actiniaria</taxon>
        <taxon>Edwardsiidae</taxon>
        <taxon>Nematostella</taxon>
    </lineage>
</organism>
<dbReference type="AlphaFoldDB" id="A7SU50"/>
<feature type="compositionally biased region" description="Basic and acidic residues" evidence="4">
    <location>
        <begin position="247"/>
        <end position="292"/>
    </location>
</feature>
<feature type="coiled-coil region" evidence="3">
    <location>
        <begin position="186"/>
        <end position="213"/>
    </location>
</feature>
<evidence type="ECO:0000256" key="4">
    <source>
        <dbReference type="SAM" id="MobiDB-lite"/>
    </source>
</evidence>
<proteinExistence type="predicted"/>
<feature type="compositionally biased region" description="Basic residues" evidence="4">
    <location>
        <begin position="315"/>
        <end position="330"/>
    </location>
</feature>
<dbReference type="Pfam" id="PF07989">
    <property type="entry name" value="Cnn_1N"/>
    <property type="match status" value="1"/>
</dbReference>
<gene>
    <name evidence="6" type="ORF">NEMVEDRAFT_v1g247425</name>
</gene>
<reference evidence="6 7" key="1">
    <citation type="journal article" date="2007" name="Science">
        <title>Sea anemone genome reveals ancestral eumetazoan gene repertoire and genomic organization.</title>
        <authorList>
            <person name="Putnam N.H."/>
            <person name="Srivastava M."/>
            <person name="Hellsten U."/>
            <person name="Dirks B."/>
            <person name="Chapman J."/>
            <person name="Salamov A."/>
            <person name="Terry A."/>
            <person name="Shapiro H."/>
            <person name="Lindquist E."/>
            <person name="Kapitonov V.V."/>
            <person name="Jurka J."/>
            <person name="Genikhovich G."/>
            <person name="Grigoriev I.V."/>
            <person name="Lucas S.M."/>
            <person name="Steele R.E."/>
            <person name="Finnerty J.R."/>
            <person name="Technau U."/>
            <person name="Martindale M.Q."/>
            <person name="Rokhsar D.S."/>
        </authorList>
    </citation>
    <scope>NUCLEOTIDE SEQUENCE [LARGE SCALE GENOMIC DNA]</scope>
    <source>
        <strain evidence="7">CH2 X CH6</strain>
    </source>
</reference>